<dbReference type="Proteomes" id="UP000033934">
    <property type="component" value="Unassembled WGS sequence"/>
</dbReference>
<accession>A0A0G0NUI4</accession>
<evidence type="ECO:0000313" key="1">
    <source>
        <dbReference type="EMBL" id="KKQ89529.1"/>
    </source>
</evidence>
<dbReference type="AlphaFoldDB" id="A0A0G0NUI4"/>
<gene>
    <name evidence="1" type="ORF">UT11_C0023G0003</name>
</gene>
<dbReference type="InterPro" id="IPR021377">
    <property type="entry name" value="DUF3006"/>
</dbReference>
<dbReference type="Gene3D" id="6.20.120.50">
    <property type="match status" value="1"/>
</dbReference>
<sequence length="82" mass="9200">MLFSIKAIVDRIESGKAILIVDEHFKSNLTSQEIFWPKEELPPNVKEGDVVVLGILKEEEATKSKEESARAMLEALLSKSED</sequence>
<name>A0A0G0NUI4_9BACT</name>
<evidence type="ECO:0000313" key="2">
    <source>
        <dbReference type="Proteomes" id="UP000033934"/>
    </source>
</evidence>
<organism evidence="1 2">
    <name type="scientific">Berkelbacteria bacterium GW2011_GWA2_38_9</name>
    <dbReference type="NCBI Taxonomy" id="1618334"/>
    <lineage>
        <taxon>Bacteria</taxon>
        <taxon>Candidatus Berkelbacteria</taxon>
    </lineage>
</organism>
<proteinExistence type="predicted"/>
<reference evidence="1 2" key="1">
    <citation type="journal article" date="2015" name="Nature">
        <title>rRNA introns, odd ribosomes, and small enigmatic genomes across a large radiation of phyla.</title>
        <authorList>
            <person name="Brown C.T."/>
            <person name="Hug L.A."/>
            <person name="Thomas B.C."/>
            <person name="Sharon I."/>
            <person name="Castelle C.J."/>
            <person name="Singh A."/>
            <person name="Wilkins M.J."/>
            <person name="Williams K.H."/>
            <person name="Banfield J.F."/>
        </authorList>
    </citation>
    <scope>NUCLEOTIDE SEQUENCE [LARGE SCALE GENOMIC DNA]</scope>
</reference>
<dbReference type="Pfam" id="PF11213">
    <property type="entry name" value="DUF3006"/>
    <property type="match status" value="1"/>
</dbReference>
<evidence type="ECO:0008006" key="3">
    <source>
        <dbReference type="Google" id="ProtNLM"/>
    </source>
</evidence>
<comment type="caution">
    <text evidence="1">The sequence shown here is derived from an EMBL/GenBank/DDBJ whole genome shotgun (WGS) entry which is preliminary data.</text>
</comment>
<dbReference type="EMBL" id="LBVO01000023">
    <property type="protein sequence ID" value="KKQ89529.1"/>
    <property type="molecule type" value="Genomic_DNA"/>
</dbReference>
<protein>
    <recommendedName>
        <fullName evidence="3">DUF3006 domain-containing protein</fullName>
    </recommendedName>
</protein>